<keyword evidence="1" id="KW-0812">Transmembrane</keyword>
<keyword evidence="3" id="KW-1185">Reference proteome</keyword>
<dbReference type="KEGG" id="nhy:JQS43_24410"/>
<accession>A0A895YL41</accession>
<dbReference type="Proteomes" id="UP000662857">
    <property type="component" value="Chromosome"/>
</dbReference>
<gene>
    <name evidence="2" type="ORF">JQS43_24410</name>
</gene>
<dbReference type="AlphaFoldDB" id="A0A895YL41"/>
<reference evidence="2" key="1">
    <citation type="submission" date="2021-02" db="EMBL/GenBank/DDBJ databases">
        <title>Natrosporangium hydrolyticum gen. nov., sp. nov, a haloalkaliphilic actinobacterium from a soda solonchak soil.</title>
        <authorList>
            <person name="Sorokin D.Y."/>
            <person name="Khijniak T.V."/>
            <person name="Zakharycheva A.P."/>
            <person name="Boueva O.V."/>
            <person name="Ariskina E.V."/>
            <person name="Hahnke R.L."/>
            <person name="Bunk B."/>
            <person name="Sproer C."/>
            <person name="Schumann P."/>
            <person name="Evtushenko L.I."/>
            <person name="Kublanov I.V."/>
        </authorList>
    </citation>
    <scope>NUCLEOTIDE SEQUENCE</scope>
    <source>
        <strain evidence="2">DSM 106523</strain>
    </source>
</reference>
<proteinExistence type="predicted"/>
<organism evidence="2 3">
    <name type="scientific">Natronosporangium hydrolyticum</name>
    <dbReference type="NCBI Taxonomy" id="2811111"/>
    <lineage>
        <taxon>Bacteria</taxon>
        <taxon>Bacillati</taxon>
        <taxon>Actinomycetota</taxon>
        <taxon>Actinomycetes</taxon>
        <taxon>Micromonosporales</taxon>
        <taxon>Micromonosporaceae</taxon>
        <taxon>Natronosporangium</taxon>
    </lineage>
</organism>
<name>A0A895YL41_9ACTN</name>
<feature type="transmembrane region" description="Helical" evidence="1">
    <location>
        <begin position="52"/>
        <end position="72"/>
    </location>
</feature>
<dbReference type="RefSeq" id="WP_239676719.1">
    <property type="nucleotide sequence ID" value="NZ_CP070499.1"/>
</dbReference>
<dbReference type="EMBL" id="CP070499">
    <property type="protein sequence ID" value="QSB14578.1"/>
    <property type="molecule type" value="Genomic_DNA"/>
</dbReference>
<keyword evidence="1" id="KW-0472">Membrane</keyword>
<keyword evidence="1" id="KW-1133">Transmembrane helix</keyword>
<evidence type="ECO:0000313" key="2">
    <source>
        <dbReference type="EMBL" id="QSB14578.1"/>
    </source>
</evidence>
<feature type="transmembrane region" description="Helical" evidence="1">
    <location>
        <begin position="84"/>
        <end position="103"/>
    </location>
</feature>
<sequence>MSKPSQTVDRAFAALLGMAGVGLAGIVLTTVFAEQLEQPRTETRAWLAEHSYPLATVGGVALLVWVAVRVGAELLVWLRARRQAALAGGWCAICPGGIAVMTYPPVGRPVPLCWACLDLDHKRAELAEGEPAPWLRLDRPDWWHLAGLVAGPLAVAATGAVLLLTAVRSAT</sequence>
<feature type="transmembrane region" description="Helical" evidence="1">
    <location>
        <begin position="12"/>
        <end position="32"/>
    </location>
</feature>
<evidence type="ECO:0000313" key="3">
    <source>
        <dbReference type="Proteomes" id="UP000662857"/>
    </source>
</evidence>
<evidence type="ECO:0000256" key="1">
    <source>
        <dbReference type="SAM" id="Phobius"/>
    </source>
</evidence>
<feature type="transmembrane region" description="Helical" evidence="1">
    <location>
        <begin position="142"/>
        <end position="167"/>
    </location>
</feature>
<protein>
    <submittedName>
        <fullName evidence="2">Uncharacterized protein</fullName>
    </submittedName>
</protein>